<dbReference type="FunFam" id="2.40.10.10:FF:000003">
    <property type="entry name" value="Transmembrane serine protease 3"/>
    <property type="match status" value="1"/>
</dbReference>
<evidence type="ECO:0000313" key="7">
    <source>
        <dbReference type="EMBL" id="OLQ06140.1"/>
    </source>
</evidence>
<dbReference type="PRINTS" id="PR00722">
    <property type="entry name" value="CHYMOTRYPSIN"/>
</dbReference>
<gene>
    <name evidence="7" type="primary">PLG</name>
    <name evidence="7" type="ORF">AK812_SmicGene10576</name>
</gene>
<evidence type="ECO:0000259" key="6">
    <source>
        <dbReference type="PROSITE" id="PS50240"/>
    </source>
</evidence>
<proteinExistence type="predicted"/>
<dbReference type="InterPro" id="IPR043504">
    <property type="entry name" value="Peptidase_S1_PA_chymotrypsin"/>
</dbReference>
<evidence type="ECO:0000256" key="1">
    <source>
        <dbReference type="ARBA" id="ARBA00022670"/>
    </source>
</evidence>
<keyword evidence="4" id="KW-0378">Hydrolase</keyword>
<evidence type="ECO:0000256" key="4">
    <source>
        <dbReference type="RuleBase" id="RU363034"/>
    </source>
</evidence>
<keyword evidence="8" id="KW-1185">Reference proteome</keyword>
<dbReference type="InterPro" id="IPR009003">
    <property type="entry name" value="Peptidase_S1_PA"/>
</dbReference>
<keyword evidence="5" id="KW-0732">Signal</keyword>
<organism evidence="7 8">
    <name type="scientific">Symbiodinium microadriaticum</name>
    <name type="common">Dinoflagellate</name>
    <name type="synonym">Zooxanthella microadriatica</name>
    <dbReference type="NCBI Taxonomy" id="2951"/>
    <lineage>
        <taxon>Eukaryota</taxon>
        <taxon>Sar</taxon>
        <taxon>Alveolata</taxon>
        <taxon>Dinophyceae</taxon>
        <taxon>Suessiales</taxon>
        <taxon>Symbiodiniaceae</taxon>
        <taxon>Symbiodinium</taxon>
    </lineage>
</organism>
<dbReference type="PROSITE" id="PS50240">
    <property type="entry name" value="TRYPSIN_DOM"/>
    <property type="match status" value="1"/>
</dbReference>
<keyword evidence="1 4" id="KW-0645">Protease</keyword>
<dbReference type="OrthoDB" id="5974294at2759"/>
<accession>A0A1Q9EFD3</accession>
<dbReference type="PROSITE" id="PS00134">
    <property type="entry name" value="TRYPSIN_HIS"/>
    <property type="match status" value="1"/>
</dbReference>
<comment type="caution">
    <text evidence="7">The sequence shown here is derived from an EMBL/GenBank/DDBJ whole genome shotgun (WGS) entry which is preliminary data.</text>
</comment>
<name>A0A1Q9EFD3_SYMMI</name>
<keyword evidence="3" id="KW-1015">Disulfide bond</keyword>
<evidence type="ECO:0000313" key="8">
    <source>
        <dbReference type="Proteomes" id="UP000186817"/>
    </source>
</evidence>
<dbReference type="Proteomes" id="UP000186817">
    <property type="component" value="Unassembled WGS sequence"/>
</dbReference>
<feature type="domain" description="Peptidase S1" evidence="6">
    <location>
        <begin position="45"/>
        <end position="290"/>
    </location>
</feature>
<dbReference type="InterPro" id="IPR001254">
    <property type="entry name" value="Trypsin_dom"/>
</dbReference>
<reference evidence="7 8" key="1">
    <citation type="submission" date="2016-02" db="EMBL/GenBank/DDBJ databases">
        <title>Genome analysis of coral dinoflagellate symbionts highlights evolutionary adaptations to a symbiotic lifestyle.</title>
        <authorList>
            <person name="Aranda M."/>
            <person name="Li Y."/>
            <person name="Liew Y.J."/>
            <person name="Baumgarten S."/>
            <person name="Simakov O."/>
            <person name="Wilson M."/>
            <person name="Piel J."/>
            <person name="Ashoor H."/>
            <person name="Bougouffa S."/>
            <person name="Bajic V.B."/>
            <person name="Ryu T."/>
            <person name="Ravasi T."/>
            <person name="Bayer T."/>
            <person name="Micklem G."/>
            <person name="Kim H."/>
            <person name="Bhak J."/>
            <person name="Lajeunesse T.C."/>
            <person name="Voolstra C.R."/>
        </authorList>
    </citation>
    <scope>NUCLEOTIDE SEQUENCE [LARGE SCALE GENOMIC DNA]</scope>
    <source>
        <strain evidence="7 8">CCMP2467</strain>
    </source>
</reference>
<dbReference type="EMBL" id="LSRX01000166">
    <property type="protein sequence ID" value="OLQ06140.1"/>
    <property type="molecule type" value="Genomic_DNA"/>
</dbReference>
<feature type="chain" id="PRO_5010341437" evidence="5">
    <location>
        <begin position="17"/>
        <end position="613"/>
    </location>
</feature>
<dbReference type="PANTHER" id="PTHR24252:SF7">
    <property type="entry name" value="HYALIN"/>
    <property type="match status" value="1"/>
</dbReference>
<dbReference type="AlphaFoldDB" id="A0A1Q9EFD3"/>
<evidence type="ECO:0000256" key="2">
    <source>
        <dbReference type="ARBA" id="ARBA00022825"/>
    </source>
</evidence>
<dbReference type="Gene3D" id="2.40.10.10">
    <property type="entry name" value="Trypsin-like serine proteases"/>
    <property type="match status" value="1"/>
</dbReference>
<evidence type="ECO:0000256" key="3">
    <source>
        <dbReference type="ARBA" id="ARBA00023157"/>
    </source>
</evidence>
<protein>
    <submittedName>
        <fullName evidence="7">Plasminogen</fullName>
    </submittedName>
</protein>
<dbReference type="Pfam" id="PF00089">
    <property type="entry name" value="Trypsin"/>
    <property type="match status" value="1"/>
</dbReference>
<dbReference type="GO" id="GO:0004252">
    <property type="term" value="F:serine-type endopeptidase activity"/>
    <property type="evidence" value="ECO:0007669"/>
    <property type="project" value="InterPro"/>
</dbReference>
<evidence type="ECO:0000256" key="5">
    <source>
        <dbReference type="SAM" id="SignalP"/>
    </source>
</evidence>
<dbReference type="CDD" id="cd00190">
    <property type="entry name" value="Tryp_SPc"/>
    <property type="match status" value="1"/>
</dbReference>
<dbReference type="GO" id="GO:0006508">
    <property type="term" value="P:proteolysis"/>
    <property type="evidence" value="ECO:0007669"/>
    <property type="project" value="UniProtKB-KW"/>
</dbReference>
<feature type="signal peptide" evidence="5">
    <location>
        <begin position="1"/>
        <end position="16"/>
    </location>
</feature>
<dbReference type="InterPro" id="IPR033116">
    <property type="entry name" value="TRYPSIN_SER"/>
</dbReference>
<dbReference type="PROSITE" id="PS00135">
    <property type="entry name" value="TRYPSIN_SER"/>
    <property type="match status" value="1"/>
</dbReference>
<dbReference type="InterPro" id="IPR001314">
    <property type="entry name" value="Peptidase_S1A"/>
</dbReference>
<dbReference type="SUPFAM" id="SSF50494">
    <property type="entry name" value="Trypsin-like serine proteases"/>
    <property type="match status" value="1"/>
</dbReference>
<dbReference type="PANTHER" id="PTHR24252">
    <property type="entry name" value="ACROSIN-RELATED"/>
    <property type="match status" value="1"/>
</dbReference>
<dbReference type="SMART" id="SM00020">
    <property type="entry name" value="Tryp_SPc"/>
    <property type="match status" value="1"/>
</dbReference>
<keyword evidence="2 4" id="KW-0720">Serine protease</keyword>
<sequence>MFAWWLPVVLTALTSAAPSLKGAQPPDWKRCGLPGTQRKNLRKRIVHGTESEPCMWRWQVSIGSPSVGQFCGGTLIAPDWVLTAAHCVSQIKHPCGVRSLRVGAGSSQRDSAKASSDSKGLFAERRVSEIFVHPLHNDNVQHDYDFALLKLDKPMPMNKCIGVACLPSTSEKVGTRCHITGWGTLASRGVVPEVLQEASVTLLNKHDCEVNYTKEHQTITGSMLCASGHSGNGITDTCQGDSGGPMVCEEGGGYVLRGVTSWGQGCAVSGFPGIYARVQSVMAWVEDVMEGKMKRATAEDKQEEDDVSDIDFNGAMWAVVRGKCSMDEFDCIMSPGFPEPYPSKESCLIAVNVTDAVPIRVENFSTEPSFDFLSFDCQAFSGDIGPDGIVPDASIHWASDHSIAGGRQPKLKASQELCEEEDSALRGSSGMRIRDELAPHDGARLQQWARVLEMLKSKFEQEEMKRKFGPLGDGVVAALLLRLCLMPSGPARDVQERKLEDWLESLRKHTKEHIVQVAWGLPSEAAPCPAGVHVEKLLGPEPPQFGPQVSWAALRVPHQDITLQFTEHFADPTPLEVLQPKLPEAMLNKPAEHLTEPTHTETLTPALGIPELI</sequence>
<dbReference type="InterPro" id="IPR018114">
    <property type="entry name" value="TRYPSIN_HIS"/>
</dbReference>